<comment type="caution">
    <text evidence="2">The sequence shown here is derived from an EMBL/GenBank/DDBJ whole genome shotgun (WGS) entry which is preliminary data.</text>
</comment>
<dbReference type="InterPro" id="IPR002429">
    <property type="entry name" value="CcO_II-like_C"/>
</dbReference>
<dbReference type="PROSITE" id="PS50857">
    <property type="entry name" value="COX2_CUA"/>
    <property type="match status" value="1"/>
</dbReference>
<feature type="non-terminal residue" evidence="2">
    <location>
        <position position="1"/>
    </location>
</feature>
<gene>
    <name evidence="2" type="ORF">IIU_05875</name>
</gene>
<protein>
    <submittedName>
        <fullName evidence="2">Quinol oxidase subunit 2</fullName>
    </submittedName>
</protein>
<organism evidence="2 3">
    <name type="scientific">Bacillus cereus VD133</name>
    <dbReference type="NCBI Taxonomy" id="1053233"/>
    <lineage>
        <taxon>Bacteria</taxon>
        <taxon>Bacillati</taxon>
        <taxon>Bacillota</taxon>
        <taxon>Bacilli</taxon>
        <taxon>Bacillales</taxon>
        <taxon>Bacillaceae</taxon>
        <taxon>Bacillus</taxon>
        <taxon>Bacillus cereus group</taxon>
    </lineage>
</organism>
<dbReference type="AlphaFoldDB" id="A0A9W5PLA2"/>
<sequence>PELGGMKYTMDGMIMDLYLQADKPGSYLGRSSNFSGEGFAHMEFELEAKKKEDYDKWVKEVKETAKPLTEEKYNEIIKPGVVGRMTFSSHHLSYVDPKSLEYCDYNYYKNKSKK</sequence>
<dbReference type="Gene3D" id="2.60.40.420">
    <property type="entry name" value="Cupredoxins - blue copper proteins"/>
    <property type="match status" value="1"/>
</dbReference>
<dbReference type="GO" id="GO:0016020">
    <property type="term" value="C:membrane"/>
    <property type="evidence" value="ECO:0007669"/>
    <property type="project" value="InterPro"/>
</dbReference>
<accession>A0A9W5PLA2</accession>
<evidence type="ECO:0000259" key="1">
    <source>
        <dbReference type="PROSITE" id="PS50857"/>
    </source>
</evidence>
<proteinExistence type="predicted"/>
<reference evidence="2 3" key="1">
    <citation type="submission" date="2012-12" db="EMBL/GenBank/DDBJ databases">
        <title>The Genome Sequence of Bacillus cereus VD133.</title>
        <authorList>
            <consortium name="The Broad Institute Genome Sequencing Platform"/>
            <consortium name="The Broad Institute Genome Sequencing Center for Infectious Disease"/>
            <person name="Feldgarden M."/>
            <person name="Van der Auwera G.A."/>
            <person name="Mahillon J."/>
            <person name="Duprez V."/>
            <person name="Timmery S."/>
            <person name="Mattelet C."/>
            <person name="Dierick K."/>
            <person name="Sun M."/>
            <person name="Yu Z."/>
            <person name="Zhu L."/>
            <person name="Hu X."/>
            <person name="Shank E.B."/>
            <person name="Swiecicka I."/>
            <person name="Hansen B.M."/>
            <person name="Andrup L."/>
            <person name="Walker B."/>
            <person name="Young S.K."/>
            <person name="Zeng Q."/>
            <person name="Gargeya S."/>
            <person name="Fitzgerald M."/>
            <person name="Haas B."/>
            <person name="Abouelleil A."/>
            <person name="Alvarado L."/>
            <person name="Arachchi H.M."/>
            <person name="Berlin A.M."/>
            <person name="Chapman S.B."/>
            <person name="Dewar J."/>
            <person name="Goldberg J."/>
            <person name="Griggs A."/>
            <person name="Gujja S."/>
            <person name="Hansen M."/>
            <person name="Howarth C."/>
            <person name="Imamovic A."/>
            <person name="Larimer J."/>
            <person name="McCowan C."/>
            <person name="Murphy C."/>
            <person name="Neiman D."/>
            <person name="Pearson M."/>
            <person name="Priest M."/>
            <person name="Roberts A."/>
            <person name="Saif S."/>
            <person name="Shea T."/>
            <person name="Sisk P."/>
            <person name="Sykes S."/>
            <person name="Wortman J."/>
            <person name="Nusbaum C."/>
            <person name="Birren B."/>
        </authorList>
    </citation>
    <scope>NUCLEOTIDE SEQUENCE [LARGE SCALE GENOMIC DNA]</scope>
    <source>
        <strain evidence="2 3">VD133</strain>
    </source>
</reference>
<dbReference type="GO" id="GO:0004129">
    <property type="term" value="F:cytochrome-c oxidase activity"/>
    <property type="evidence" value="ECO:0007669"/>
    <property type="project" value="InterPro"/>
</dbReference>
<evidence type="ECO:0000313" key="2">
    <source>
        <dbReference type="EMBL" id="EOO27531.1"/>
    </source>
</evidence>
<dbReference type="InterPro" id="IPR008972">
    <property type="entry name" value="Cupredoxin"/>
</dbReference>
<dbReference type="EMBL" id="AHFB01000106">
    <property type="protein sequence ID" value="EOO27531.1"/>
    <property type="molecule type" value="Genomic_DNA"/>
</dbReference>
<dbReference type="Proteomes" id="UP000014018">
    <property type="component" value="Unassembled WGS sequence"/>
</dbReference>
<dbReference type="SUPFAM" id="SSF49503">
    <property type="entry name" value="Cupredoxins"/>
    <property type="match status" value="1"/>
</dbReference>
<evidence type="ECO:0000313" key="3">
    <source>
        <dbReference type="Proteomes" id="UP000014018"/>
    </source>
</evidence>
<name>A0A9W5PLA2_BACCE</name>
<feature type="domain" description="Cytochrome oxidase subunit II copper A binding" evidence="1">
    <location>
        <begin position="1"/>
        <end position="60"/>
    </location>
</feature>
<dbReference type="GO" id="GO:0005507">
    <property type="term" value="F:copper ion binding"/>
    <property type="evidence" value="ECO:0007669"/>
    <property type="project" value="InterPro"/>
</dbReference>